<name>A0A8J7NNI8_ATRSP</name>
<evidence type="ECO:0000256" key="5">
    <source>
        <dbReference type="SAM" id="SignalP"/>
    </source>
</evidence>
<dbReference type="InterPro" id="IPR023581">
    <property type="entry name" value="PD_growth_factor_CS"/>
</dbReference>
<dbReference type="GO" id="GO:0060754">
    <property type="term" value="P:positive regulation of mast cell chemotaxis"/>
    <property type="evidence" value="ECO:0007669"/>
    <property type="project" value="TreeGrafter"/>
</dbReference>
<dbReference type="GO" id="GO:0005172">
    <property type="term" value="F:vascular endothelial growth factor receptor binding"/>
    <property type="evidence" value="ECO:0007669"/>
    <property type="project" value="TreeGrafter"/>
</dbReference>
<dbReference type="EMBL" id="JAAWVO010032911">
    <property type="protein sequence ID" value="MBN3316979.1"/>
    <property type="molecule type" value="Genomic_DNA"/>
</dbReference>
<reference evidence="7" key="1">
    <citation type="journal article" date="2021" name="Cell">
        <title>Tracing the genetic footprints of vertebrate landing in non-teleost ray-finned fishes.</title>
        <authorList>
            <person name="Bi X."/>
            <person name="Wang K."/>
            <person name="Yang L."/>
            <person name="Pan H."/>
            <person name="Jiang H."/>
            <person name="Wei Q."/>
            <person name="Fang M."/>
            <person name="Yu H."/>
            <person name="Zhu C."/>
            <person name="Cai Y."/>
            <person name="He Y."/>
            <person name="Gan X."/>
            <person name="Zeng H."/>
            <person name="Yu D."/>
            <person name="Zhu Y."/>
            <person name="Jiang H."/>
            <person name="Qiu Q."/>
            <person name="Yang H."/>
            <person name="Zhang Y.E."/>
            <person name="Wang W."/>
            <person name="Zhu M."/>
            <person name="He S."/>
            <person name="Zhang G."/>
        </authorList>
    </citation>
    <scope>NUCLEOTIDE SEQUENCE</scope>
    <source>
        <strain evidence="7">Allg_001</strain>
    </source>
</reference>
<keyword evidence="2" id="KW-1015">Disulfide bond</keyword>
<feature type="signal peptide" evidence="5">
    <location>
        <begin position="1"/>
        <end position="21"/>
    </location>
</feature>
<dbReference type="PANTHER" id="PTHR12025">
    <property type="entry name" value="VASCULAR ENDOTHELIAL GROWTH FACTOR"/>
    <property type="match status" value="1"/>
</dbReference>
<feature type="domain" description="Platelet-derived growth factor (PDGF) family profile" evidence="6">
    <location>
        <begin position="200"/>
        <end position="287"/>
    </location>
</feature>
<dbReference type="GO" id="GO:0008083">
    <property type="term" value="F:growth factor activity"/>
    <property type="evidence" value="ECO:0007669"/>
    <property type="project" value="UniProtKB-KW"/>
</dbReference>
<dbReference type="CDD" id="cd00135">
    <property type="entry name" value="PDGF"/>
    <property type="match status" value="1"/>
</dbReference>
<feature type="non-terminal residue" evidence="7">
    <location>
        <position position="1"/>
    </location>
</feature>
<dbReference type="Proteomes" id="UP000736164">
    <property type="component" value="Unassembled WGS sequence"/>
</dbReference>
<dbReference type="Gene3D" id="2.10.90.10">
    <property type="entry name" value="Cystine-knot cytokines"/>
    <property type="match status" value="1"/>
</dbReference>
<dbReference type="PANTHER" id="PTHR12025:SF14">
    <property type="entry name" value="SNAKE VENOM VASCULAR ENDOTHELIAL GROWTH FACTOR TOXIN VR-1'-LIKE ISOFORM X1-RELATED"/>
    <property type="match status" value="1"/>
</dbReference>
<organism evidence="7 8">
    <name type="scientific">Atractosteus spatula</name>
    <name type="common">Alligator gar</name>
    <name type="synonym">Lepisosteus spatula</name>
    <dbReference type="NCBI Taxonomy" id="7917"/>
    <lineage>
        <taxon>Eukaryota</taxon>
        <taxon>Metazoa</taxon>
        <taxon>Chordata</taxon>
        <taxon>Craniata</taxon>
        <taxon>Vertebrata</taxon>
        <taxon>Euteleostomi</taxon>
        <taxon>Actinopterygii</taxon>
        <taxon>Neopterygii</taxon>
        <taxon>Holostei</taxon>
        <taxon>Semionotiformes</taxon>
        <taxon>Lepisosteidae</taxon>
        <taxon>Atractosteus</taxon>
    </lineage>
</organism>
<keyword evidence="1 3" id="KW-0339">Growth factor</keyword>
<feature type="non-terminal residue" evidence="7">
    <location>
        <position position="553"/>
    </location>
</feature>
<feature type="region of interest" description="Disordered" evidence="4">
    <location>
        <begin position="526"/>
        <end position="553"/>
    </location>
</feature>
<dbReference type="GO" id="GO:0001666">
    <property type="term" value="P:response to hypoxia"/>
    <property type="evidence" value="ECO:0007669"/>
    <property type="project" value="TreeGrafter"/>
</dbReference>
<evidence type="ECO:0000256" key="2">
    <source>
        <dbReference type="ARBA" id="ARBA00023157"/>
    </source>
</evidence>
<feature type="chain" id="PRO_5035166123" evidence="5">
    <location>
        <begin position="22"/>
        <end position="553"/>
    </location>
</feature>
<dbReference type="SUPFAM" id="SSF57593">
    <property type="entry name" value="Heparin-binding domain from vascular endothelial growth factor"/>
    <property type="match status" value="1"/>
</dbReference>
<dbReference type="GO" id="GO:0048010">
    <property type="term" value="P:vascular endothelial growth factor receptor signaling pathway"/>
    <property type="evidence" value="ECO:0007669"/>
    <property type="project" value="TreeGrafter"/>
</dbReference>
<comment type="similarity">
    <text evidence="3">Belongs to the PDGF/VEGF growth factor family.</text>
</comment>
<evidence type="ECO:0000256" key="4">
    <source>
        <dbReference type="SAM" id="MobiDB-lite"/>
    </source>
</evidence>
<proteinExistence type="inferred from homology"/>
<evidence type="ECO:0000256" key="1">
    <source>
        <dbReference type="ARBA" id="ARBA00023030"/>
    </source>
</evidence>
<keyword evidence="8" id="KW-1185">Reference proteome</keyword>
<dbReference type="SMART" id="SM00141">
    <property type="entry name" value="PDGF"/>
    <property type="match status" value="1"/>
</dbReference>
<dbReference type="InterPro" id="IPR000072">
    <property type="entry name" value="PDGF/VEGF_dom"/>
</dbReference>
<sequence>MAARGALVGMLRVLLALRALATVAKVSVWEPSRAGPGRTEPSGSPSPPPPPRPAERALTRSAGGQGRPQGCLPAEPALFTLALAGWGDVASERVRGWLGVSFKAMLKEKRAARGWGSNSSSTGHQFTALSLQPAFPEALAEIRAGKRRQRHGPKSEFPGRGCGHELGRAQGPLLGGGGVAVWQRLRWARGGGLAAGQNREVLKWLDVYNRTLCQPRETLVDVSAEFPQEVEHLFLPSCVPLRRCGGCCADEATECVPLQSHTLRVELMKTTYMKHELVQMPFTEHSQSVTELSAEIQFIVKQLLMLCLLLCFHYRLKKDVHLVPLRQCQPCVGRRRALDPGTCECRCSATARSCQLKGRTLNRHTCSRPASCLRTWAEGGAVQSPHTGSGAPETSGGQLRQRSACCFLNVPSGDPRVSETGSTVPRLCPARTCGLQKAISPPEDTPVPGQETLTPRGDTPLVHKLPQSPDVMRKLRVRNCRRGSGCTAPCCSPPALHCPRRLATGTEGTPESAGAICTTGTVTPRRRTCPGRAPRRDDVRPGGGARSLVDVAL</sequence>
<dbReference type="GO" id="GO:0042056">
    <property type="term" value="F:chemoattractant activity"/>
    <property type="evidence" value="ECO:0007669"/>
    <property type="project" value="TreeGrafter"/>
</dbReference>
<dbReference type="InterPro" id="IPR029034">
    <property type="entry name" value="Cystine-knot_cytokine"/>
</dbReference>
<dbReference type="GO" id="GO:0050930">
    <property type="term" value="P:induction of positive chemotaxis"/>
    <property type="evidence" value="ECO:0007669"/>
    <property type="project" value="TreeGrafter"/>
</dbReference>
<dbReference type="GO" id="GO:0008201">
    <property type="term" value="F:heparin binding"/>
    <property type="evidence" value="ECO:0007669"/>
    <property type="project" value="InterPro"/>
</dbReference>
<dbReference type="GO" id="GO:0001938">
    <property type="term" value="P:positive regulation of endothelial cell proliferation"/>
    <property type="evidence" value="ECO:0007669"/>
    <property type="project" value="TreeGrafter"/>
</dbReference>
<dbReference type="GO" id="GO:0045766">
    <property type="term" value="P:positive regulation of angiogenesis"/>
    <property type="evidence" value="ECO:0007669"/>
    <property type="project" value="TreeGrafter"/>
</dbReference>
<dbReference type="InterPro" id="IPR050507">
    <property type="entry name" value="PDGF/VEGF_growth_factor"/>
</dbReference>
<dbReference type="AlphaFoldDB" id="A0A8J7NNI8"/>
<protein>
    <submittedName>
        <fullName evidence="7">VEGFA factor</fullName>
    </submittedName>
</protein>
<dbReference type="GO" id="GO:0005615">
    <property type="term" value="C:extracellular space"/>
    <property type="evidence" value="ECO:0007669"/>
    <property type="project" value="TreeGrafter"/>
</dbReference>
<feature type="region of interest" description="Disordered" evidence="4">
    <location>
        <begin position="31"/>
        <end position="71"/>
    </location>
</feature>
<dbReference type="GO" id="GO:0016020">
    <property type="term" value="C:membrane"/>
    <property type="evidence" value="ECO:0007669"/>
    <property type="project" value="InterPro"/>
</dbReference>
<keyword evidence="5" id="KW-0732">Signal</keyword>
<evidence type="ECO:0000259" key="6">
    <source>
        <dbReference type="PROSITE" id="PS50278"/>
    </source>
</evidence>
<dbReference type="GO" id="GO:0038084">
    <property type="term" value="P:vascular endothelial growth factor signaling pathway"/>
    <property type="evidence" value="ECO:0007669"/>
    <property type="project" value="TreeGrafter"/>
</dbReference>
<dbReference type="Pfam" id="PF00341">
    <property type="entry name" value="PDGF"/>
    <property type="match status" value="1"/>
</dbReference>
<dbReference type="Gene3D" id="2.10.160.10">
    <property type="entry name" value="Vascular endothelial growth factor, heparin-binding domain"/>
    <property type="match status" value="1"/>
</dbReference>
<feature type="region of interest" description="Disordered" evidence="4">
    <location>
        <begin position="439"/>
        <end position="460"/>
    </location>
</feature>
<dbReference type="PROSITE" id="PS50278">
    <property type="entry name" value="PDGF_2"/>
    <property type="match status" value="1"/>
</dbReference>
<dbReference type="PROSITE" id="PS00249">
    <property type="entry name" value="PDGF_1"/>
    <property type="match status" value="1"/>
</dbReference>
<comment type="caution">
    <text evidence="7">The sequence shown here is derived from an EMBL/GenBank/DDBJ whole genome shotgun (WGS) entry which is preliminary data.</text>
</comment>
<gene>
    <name evidence="7" type="primary">Vegfa_1</name>
    <name evidence="7" type="ORF">GTO95_0009440</name>
</gene>
<evidence type="ECO:0000313" key="8">
    <source>
        <dbReference type="Proteomes" id="UP000736164"/>
    </source>
</evidence>
<dbReference type="SUPFAM" id="SSF57501">
    <property type="entry name" value="Cystine-knot cytokines"/>
    <property type="match status" value="1"/>
</dbReference>
<accession>A0A8J7NNI8</accession>
<evidence type="ECO:0000256" key="3">
    <source>
        <dbReference type="RuleBase" id="RU003818"/>
    </source>
</evidence>
<evidence type="ECO:0000313" key="7">
    <source>
        <dbReference type="EMBL" id="MBN3316979.1"/>
    </source>
</evidence>
<dbReference type="InterPro" id="IPR036841">
    <property type="entry name" value="VEGF_C_sf"/>
</dbReference>
<dbReference type="GO" id="GO:0002040">
    <property type="term" value="P:sprouting angiogenesis"/>
    <property type="evidence" value="ECO:0007669"/>
    <property type="project" value="TreeGrafter"/>
</dbReference>